<dbReference type="EMBL" id="RZHF01000016">
    <property type="protein sequence ID" value="RUR30485.1"/>
    <property type="molecule type" value="Genomic_DNA"/>
</dbReference>
<evidence type="ECO:0000256" key="10">
    <source>
        <dbReference type="PIRSR" id="PIRSR600101-2"/>
    </source>
</evidence>
<dbReference type="InterPro" id="IPR051792">
    <property type="entry name" value="GGT_bact"/>
</dbReference>
<dbReference type="GO" id="GO:0036374">
    <property type="term" value="F:glutathione hydrolase activity"/>
    <property type="evidence" value="ECO:0007669"/>
    <property type="project" value="UniProtKB-UniRule"/>
</dbReference>
<comment type="similarity">
    <text evidence="3 11">Belongs to the gamma-glutamyltransferase family.</text>
</comment>
<comment type="catalytic activity">
    <reaction evidence="8 11">
        <text>an N-terminal (5-L-glutamyl)-[peptide] + an alpha-amino acid = 5-L-glutamyl amino acid + an N-terminal L-alpha-aminoacyl-[peptide]</text>
        <dbReference type="Rhea" id="RHEA:23904"/>
        <dbReference type="Rhea" id="RHEA-COMP:9780"/>
        <dbReference type="Rhea" id="RHEA-COMP:9795"/>
        <dbReference type="ChEBI" id="CHEBI:77644"/>
        <dbReference type="ChEBI" id="CHEBI:78597"/>
        <dbReference type="ChEBI" id="CHEBI:78599"/>
        <dbReference type="ChEBI" id="CHEBI:78608"/>
        <dbReference type="EC" id="2.3.2.2"/>
    </reaction>
</comment>
<evidence type="ECO:0000256" key="11">
    <source>
        <dbReference type="RuleBase" id="RU368036"/>
    </source>
</evidence>
<dbReference type="PANTHER" id="PTHR43199:SF1">
    <property type="entry name" value="GLUTATHIONE HYDROLASE PROENZYME"/>
    <property type="match status" value="1"/>
</dbReference>
<evidence type="ECO:0000256" key="1">
    <source>
        <dbReference type="ARBA" id="ARBA00001049"/>
    </source>
</evidence>
<dbReference type="GO" id="GO:0006750">
    <property type="term" value="P:glutathione biosynthetic process"/>
    <property type="evidence" value="ECO:0007669"/>
    <property type="project" value="UniProtKB-KW"/>
</dbReference>
<dbReference type="OrthoDB" id="5297205at2"/>
<evidence type="ECO:0000256" key="7">
    <source>
        <dbReference type="ARBA" id="ARBA00023315"/>
    </source>
</evidence>
<comment type="pathway">
    <text evidence="11">Sulfur metabolism; glutathione metabolism.</text>
</comment>
<keyword evidence="6 11" id="KW-0865">Zymogen</keyword>
<feature type="binding site" evidence="10">
    <location>
        <position position="454"/>
    </location>
    <ligand>
        <name>L-glutamate</name>
        <dbReference type="ChEBI" id="CHEBI:29985"/>
    </ligand>
</feature>
<feature type="binding site" evidence="10">
    <location>
        <begin position="478"/>
        <end position="479"/>
    </location>
    <ligand>
        <name>L-glutamate</name>
        <dbReference type="ChEBI" id="CHEBI:29985"/>
    </ligand>
</feature>
<dbReference type="Proteomes" id="UP000287023">
    <property type="component" value="Unassembled WGS sequence"/>
</dbReference>
<dbReference type="InterPro" id="IPR029055">
    <property type="entry name" value="Ntn_hydrolases_N"/>
</dbReference>
<comment type="caution">
    <text evidence="12">The sequence shown here is derived from an EMBL/GenBank/DDBJ whole genome shotgun (WGS) entry which is preliminary data.</text>
</comment>
<name>A0A433KLM3_9GAMM</name>
<dbReference type="Gene3D" id="3.60.20.40">
    <property type="match status" value="1"/>
</dbReference>
<dbReference type="PANTHER" id="PTHR43199">
    <property type="entry name" value="GLUTATHIONE HYDROLASE"/>
    <property type="match status" value="1"/>
</dbReference>
<evidence type="ECO:0000256" key="8">
    <source>
        <dbReference type="ARBA" id="ARBA00047417"/>
    </source>
</evidence>
<feature type="active site" description="Nucleophile" evidence="9">
    <location>
        <position position="407"/>
    </location>
</feature>
<evidence type="ECO:0000256" key="3">
    <source>
        <dbReference type="ARBA" id="ARBA00009381"/>
    </source>
</evidence>
<dbReference type="RefSeq" id="WP_127062601.1">
    <property type="nucleotide sequence ID" value="NZ_RZHF01000016.1"/>
</dbReference>
<evidence type="ECO:0000256" key="2">
    <source>
        <dbReference type="ARBA" id="ARBA00001089"/>
    </source>
</evidence>
<evidence type="ECO:0000256" key="9">
    <source>
        <dbReference type="PIRSR" id="PIRSR600101-1"/>
    </source>
</evidence>
<comment type="PTM">
    <text evidence="11">Cleaved by autocatalysis into a large and a small subunit.</text>
</comment>
<dbReference type="EC" id="3.4.19.13" evidence="11"/>
<gene>
    <name evidence="12" type="primary">ggt</name>
    <name evidence="12" type="ORF">ELY38_12410</name>
</gene>
<dbReference type="EC" id="2.3.2.2" evidence="11"/>
<keyword evidence="7 11" id="KW-0012">Acyltransferase</keyword>
<accession>A0A433KLM3</accession>
<dbReference type="GO" id="GO:0006751">
    <property type="term" value="P:glutathione catabolic process"/>
    <property type="evidence" value="ECO:0007669"/>
    <property type="project" value="UniProtKB-UniRule"/>
</dbReference>
<dbReference type="AlphaFoldDB" id="A0A433KLM3"/>
<organism evidence="12 13">
    <name type="scientific">Vreelandella nanhaiensis</name>
    <dbReference type="NCBI Taxonomy" id="1258546"/>
    <lineage>
        <taxon>Bacteria</taxon>
        <taxon>Pseudomonadati</taxon>
        <taxon>Pseudomonadota</taxon>
        <taxon>Gammaproteobacteria</taxon>
        <taxon>Oceanospirillales</taxon>
        <taxon>Halomonadaceae</taxon>
        <taxon>Vreelandella</taxon>
    </lineage>
</organism>
<reference evidence="12 13" key="1">
    <citation type="submission" date="2018-12" db="EMBL/GenBank/DDBJ databases">
        <title>three novel Halomonas strain isolated from plants.</title>
        <authorList>
            <person name="Sun C."/>
        </authorList>
    </citation>
    <scope>NUCLEOTIDE SEQUENCE [LARGE SCALE GENOMIC DNA]</scope>
    <source>
        <strain evidence="12 13">JCM 18142</strain>
    </source>
</reference>
<dbReference type="Gene3D" id="1.10.246.130">
    <property type="match status" value="1"/>
</dbReference>
<keyword evidence="5 11" id="KW-0378">Hydrolase</keyword>
<dbReference type="NCBIfam" id="TIGR00066">
    <property type="entry name" value="g_glut_trans"/>
    <property type="match status" value="1"/>
</dbReference>
<feature type="binding site" evidence="10">
    <location>
        <position position="113"/>
    </location>
    <ligand>
        <name>L-glutamate</name>
        <dbReference type="ChEBI" id="CHEBI:29985"/>
    </ligand>
</feature>
<dbReference type="SUPFAM" id="SSF56235">
    <property type="entry name" value="N-terminal nucleophile aminohydrolases (Ntn hydrolases)"/>
    <property type="match status" value="1"/>
</dbReference>
<dbReference type="GO" id="GO:0103068">
    <property type="term" value="F:leukotriene C4 gamma-glutamyl transferase activity"/>
    <property type="evidence" value="ECO:0007669"/>
    <property type="project" value="UniProtKB-EC"/>
</dbReference>
<evidence type="ECO:0000313" key="13">
    <source>
        <dbReference type="Proteomes" id="UP000287023"/>
    </source>
</evidence>
<keyword evidence="11" id="KW-0317">Glutathione biosynthesis</keyword>
<sequence>MFPVKASLTLSGLLLVPLYSFGFSYEAPSITPEVGSGYEEKPGWATESFAVAAANPLATDAGYQVLKAGGNAVDAAIAVQMVLTLVEPQSSGIGGGAFLMHYDGKRVQAYDGRETAPAAATGELFMENGEPLPFMDAVASGLSVGVPGTVRMLEQAHQEHGQLAWAELFVPAITLAEEGFAVSQRLHTSIASDEALANDPLAGQFYYNENGEPLAVGDTLKNPALAEVLRRIAEQGSAAFYEGALAEDLVNRVQSHAVRPGNMTIEDVTGYQAVEREPMCTPWQQWEVCGFPPPSSGHITVMQILGMLDQQPLLEAPLDNGVSSSGWLHQFLEASRLAFADRGRYIGDPDFVDAPGGDWALMLAPDYLATRSELISDTSLGDSAEPGNPGELNVTWASQPDQPEYGTSHISIIDGEGNAIAMTTSIEQAFGSRIMADGGTGLPGGYQLNNELTDFSFIPEIDGEPVANRVEPGKRPRSSMSPTLVFDRESGNLVASLGSPGGAAIIHYTARTLIAMRDWGMSAQEALNLPHAITTGGDVYLEEGRFPEATKQALENYGHTVSERELTSGLQAIHKLEDGTLFGGADPRREGVVMGD</sequence>
<evidence type="ECO:0000256" key="6">
    <source>
        <dbReference type="ARBA" id="ARBA00023145"/>
    </source>
</evidence>
<dbReference type="PRINTS" id="PR01210">
    <property type="entry name" value="GGTRANSPTASE"/>
</dbReference>
<feature type="binding site" evidence="10">
    <location>
        <position position="502"/>
    </location>
    <ligand>
        <name>L-glutamate</name>
        <dbReference type="ChEBI" id="CHEBI:29985"/>
    </ligand>
</feature>
<dbReference type="Pfam" id="PF01019">
    <property type="entry name" value="G_glu_transpept"/>
    <property type="match status" value="1"/>
</dbReference>
<keyword evidence="13" id="KW-1185">Reference proteome</keyword>
<comment type="subunit">
    <text evidence="11">This enzyme consists of two polypeptide chains, which are synthesized in precursor form from a single polypeptide.</text>
</comment>
<evidence type="ECO:0000313" key="12">
    <source>
        <dbReference type="EMBL" id="RUR30485.1"/>
    </source>
</evidence>
<comment type="catalytic activity">
    <reaction evidence="2 11">
        <text>glutathione + H2O = L-cysteinylglycine + L-glutamate</text>
        <dbReference type="Rhea" id="RHEA:28807"/>
        <dbReference type="ChEBI" id="CHEBI:15377"/>
        <dbReference type="ChEBI" id="CHEBI:29985"/>
        <dbReference type="ChEBI" id="CHEBI:57925"/>
        <dbReference type="ChEBI" id="CHEBI:61694"/>
        <dbReference type="EC" id="3.4.19.13"/>
    </reaction>
</comment>
<keyword evidence="4 11" id="KW-0808">Transferase</keyword>
<evidence type="ECO:0000256" key="4">
    <source>
        <dbReference type="ARBA" id="ARBA00022679"/>
    </source>
</evidence>
<proteinExistence type="inferred from homology"/>
<protein>
    <recommendedName>
        <fullName evidence="11">Glutathione hydrolase proenzyme</fullName>
        <ecNumber evidence="11">2.3.2.2</ecNumber>
        <ecNumber evidence="11">3.4.19.13</ecNumber>
    </recommendedName>
    <component>
        <recommendedName>
            <fullName evidence="11">Glutathione hydrolase large chain</fullName>
        </recommendedName>
    </component>
    <component>
        <recommendedName>
            <fullName evidence="11">Glutathione hydrolase small chain</fullName>
        </recommendedName>
    </component>
</protein>
<comment type="catalytic activity">
    <reaction evidence="1 11">
        <text>an S-substituted glutathione + H2O = an S-substituted L-cysteinylglycine + L-glutamate</text>
        <dbReference type="Rhea" id="RHEA:59468"/>
        <dbReference type="ChEBI" id="CHEBI:15377"/>
        <dbReference type="ChEBI" id="CHEBI:29985"/>
        <dbReference type="ChEBI" id="CHEBI:90779"/>
        <dbReference type="ChEBI" id="CHEBI:143103"/>
        <dbReference type="EC" id="3.4.19.13"/>
    </reaction>
</comment>
<dbReference type="InterPro" id="IPR043138">
    <property type="entry name" value="GGT_lsub"/>
</dbReference>
<evidence type="ECO:0000256" key="5">
    <source>
        <dbReference type="ARBA" id="ARBA00022801"/>
    </source>
</evidence>
<dbReference type="InterPro" id="IPR000101">
    <property type="entry name" value="GGT_peptidase"/>
</dbReference>
<dbReference type="UniPathway" id="UPA00204"/>
<dbReference type="InterPro" id="IPR043137">
    <property type="entry name" value="GGT_ssub_C"/>
</dbReference>